<dbReference type="GO" id="GO:0005507">
    <property type="term" value="F:copper ion binding"/>
    <property type="evidence" value="ECO:0007669"/>
    <property type="project" value="InterPro"/>
</dbReference>
<dbReference type="InterPro" id="IPR011706">
    <property type="entry name" value="Cu-oxidase_C"/>
</dbReference>
<dbReference type="Proteomes" id="UP001218218">
    <property type="component" value="Unassembled WGS sequence"/>
</dbReference>
<reference evidence="10" key="1">
    <citation type="submission" date="2023-03" db="EMBL/GenBank/DDBJ databases">
        <title>Massive genome expansion in bonnet fungi (Mycena s.s.) driven by repeated elements and novel gene families across ecological guilds.</title>
        <authorList>
            <consortium name="Lawrence Berkeley National Laboratory"/>
            <person name="Harder C.B."/>
            <person name="Miyauchi S."/>
            <person name="Viragh M."/>
            <person name="Kuo A."/>
            <person name="Thoen E."/>
            <person name="Andreopoulos B."/>
            <person name="Lu D."/>
            <person name="Skrede I."/>
            <person name="Drula E."/>
            <person name="Henrissat B."/>
            <person name="Morin E."/>
            <person name="Kohler A."/>
            <person name="Barry K."/>
            <person name="LaButti K."/>
            <person name="Morin E."/>
            <person name="Salamov A."/>
            <person name="Lipzen A."/>
            <person name="Mereny Z."/>
            <person name="Hegedus B."/>
            <person name="Baldrian P."/>
            <person name="Stursova M."/>
            <person name="Weitz H."/>
            <person name="Taylor A."/>
            <person name="Grigoriev I.V."/>
            <person name="Nagy L.G."/>
            <person name="Martin F."/>
            <person name="Kauserud H."/>
        </authorList>
    </citation>
    <scope>NUCLEOTIDE SEQUENCE</scope>
    <source>
        <strain evidence="10">CBHHK002</strain>
    </source>
</reference>
<proteinExistence type="inferred from homology"/>
<dbReference type="Pfam" id="PF07731">
    <property type="entry name" value="Cu-oxidase_2"/>
    <property type="match status" value="1"/>
</dbReference>
<keyword evidence="3" id="KW-1015">Disulfide bond</keyword>
<name>A0AAD7A1P4_9AGAR</name>
<feature type="region of interest" description="Disordered" evidence="5">
    <location>
        <begin position="1"/>
        <end position="41"/>
    </location>
</feature>
<keyword evidence="2" id="KW-0186">Copper</keyword>
<dbReference type="PANTHER" id="PTHR11709:SF414">
    <property type="entry name" value="ADR239WP"/>
    <property type="match status" value="1"/>
</dbReference>
<dbReference type="GO" id="GO:0016491">
    <property type="term" value="F:oxidoreductase activity"/>
    <property type="evidence" value="ECO:0007669"/>
    <property type="project" value="InterPro"/>
</dbReference>
<evidence type="ECO:0000259" key="8">
    <source>
        <dbReference type="Pfam" id="PF07731"/>
    </source>
</evidence>
<dbReference type="AlphaFoldDB" id="A0AAD7A1P4"/>
<dbReference type="InterPro" id="IPR045087">
    <property type="entry name" value="Cu-oxidase_fam"/>
</dbReference>
<feature type="compositionally biased region" description="Basic and acidic residues" evidence="5">
    <location>
        <begin position="278"/>
        <end position="287"/>
    </location>
</feature>
<evidence type="ECO:0000256" key="5">
    <source>
        <dbReference type="SAM" id="MobiDB-lite"/>
    </source>
</evidence>
<organism evidence="10 11">
    <name type="scientific">Mycena albidolilacea</name>
    <dbReference type="NCBI Taxonomy" id="1033008"/>
    <lineage>
        <taxon>Eukaryota</taxon>
        <taxon>Fungi</taxon>
        <taxon>Dikarya</taxon>
        <taxon>Basidiomycota</taxon>
        <taxon>Agaricomycotina</taxon>
        <taxon>Agaricomycetes</taxon>
        <taxon>Agaricomycetidae</taxon>
        <taxon>Agaricales</taxon>
        <taxon>Marasmiineae</taxon>
        <taxon>Mycenaceae</taxon>
        <taxon>Mycena</taxon>
    </lineage>
</organism>
<keyword evidence="6" id="KW-1133">Transmembrane helix</keyword>
<evidence type="ECO:0000259" key="7">
    <source>
        <dbReference type="Pfam" id="PF00394"/>
    </source>
</evidence>
<sequence>MATLIHVPDDNPNDEQVGLTAASNFDGEHEHEARRLTPRRPSRRKRVISAYTVLVLLVLPFLFLLWMTTWVAPPHQEQPDIFALDPKFDQTAPPRTRVYRWTVSAVPVSGADVRRNRTRVVLNGRSPGPLIEANAHDRILVYVTNGLQNQGTSIHWHGLPMPLTPFYDGAPGISQCPIPPGQTLLYNFTFGGWTGTTWWHGHTSMQHTDGLFGPLVVHHPDERRRHKYGAEHVLTLTDELDTEARGEMVRVYLTSHSIETTPEPVPDRAAINGQGGGKRADGDDARRQLAARYTDGGGDRRDTSSSWSDGRKQRDEGMTEGELGRRGSATHTAERRQETHGVEDNPGYPSGAGGEESGEGYSEVWGDVFIGTRLRLIHAGTFAPLRVSVDGHVLTIIEADGSPLEAVRVRDLVLQPAQRYDILIERDKFDTPTEAFWIRARMVDEHFGYENLNMHPEARAILRYPSTSVPFTSIPGSGKLPLPTTKPGPSSRASPGRVKEWYELPAFNEWTLRPFGEGGLATSTIPVEGGIPSTDVLIIPWIFSIQRTHDLNWRSFINGTSWEVPPLGEAALVRDTAGVYAPRNEGSEGGDQEGKGKGKTGVKVWPGDQLITTLEYGQTVDFVITNLDDGDHPFHLHGYAPWLLGTGHGRYKAANVHLDTVNPLRRDTFTVMSRGWVVVRIVADNPGYWAFHYHIAWHMIGGGLFQIAVPPAEAEHGRLTLPDDIVEQCRMWGA</sequence>
<dbReference type="InterPro" id="IPR001117">
    <property type="entry name" value="Cu-oxidase_2nd"/>
</dbReference>
<feature type="transmembrane region" description="Helical" evidence="6">
    <location>
        <begin position="48"/>
        <end position="72"/>
    </location>
</feature>
<feature type="domain" description="Plastocyanin-like" evidence="8">
    <location>
        <begin position="602"/>
        <end position="711"/>
    </location>
</feature>
<feature type="compositionally biased region" description="Basic and acidic residues" evidence="5">
    <location>
        <begin position="332"/>
        <end position="343"/>
    </location>
</feature>
<comment type="caution">
    <text evidence="10">The sequence shown here is derived from an EMBL/GenBank/DDBJ whole genome shotgun (WGS) entry which is preliminary data.</text>
</comment>
<keyword evidence="11" id="KW-1185">Reference proteome</keyword>
<feature type="region of interest" description="Disordered" evidence="5">
    <location>
        <begin position="475"/>
        <end position="496"/>
    </location>
</feature>
<protein>
    <submittedName>
        <fullName evidence="10">Multicopper oxidase-domain-containing protein</fullName>
    </submittedName>
</protein>
<keyword evidence="6" id="KW-0812">Transmembrane</keyword>
<keyword evidence="4" id="KW-0325">Glycoprotein</keyword>
<feature type="compositionally biased region" description="Basic and acidic residues" evidence="5">
    <location>
        <begin position="297"/>
        <end position="325"/>
    </location>
</feature>
<accession>A0AAD7A1P4</accession>
<dbReference type="EMBL" id="JARIHO010000019">
    <property type="protein sequence ID" value="KAJ7347593.1"/>
    <property type="molecule type" value="Genomic_DNA"/>
</dbReference>
<feature type="domain" description="Plastocyanin-like" evidence="9">
    <location>
        <begin position="116"/>
        <end position="220"/>
    </location>
</feature>
<dbReference type="InterPro" id="IPR008972">
    <property type="entry name" value="Cupredoxin"/>
</dbReference>
<dbReference type="Pfam" id="PF07732">
    <property type="entry name" value="Cu-oxidase_3"/>
    <property type="match status" value="1"/>
</dbReference>
<feature type="region of interest" description="Disordered" evidence="5">
    <location>
        <begin position="257"/>
        <end position="359"/>
    </location>
</feature>
<evidence type="ECO:0000256" key="4">
    <source>
        <dbReference type="ARBA" id="ARBA00023180"/>
    </source>
</evidence>
<evidence type="ECO:0000313" key="10">
    <source>
        <dbReference type="EMBL" id="KAJ7347593.1"/>
    </source>
</evidence>
<feature type="compositionally biased region" description="Basic and acidic residues" evidence="5">
    <location>
        <begin position="26"/>
        <end position="35"/>
    </location>
</feature>
<dbReference type="SUPFAM" id="SSF49503">
    <property type="entry name" value="Cupredoxins"/>
    <property type="match status" value="3"/>
</dbReference>
<gene>
    <name evidence="10" type="ORF">DFH08DRAFT_936993</name>
</gene>
<keyword evidence="6" id="KW-0472">Membrane</keyword>
<dbReference type="Gene3D" id="2.60.40.420">
    <property type="entry name" value="Cupredoxins - blue copper proteins"/>
    <property type="match status" value="3"/>
</dbReference>
<dbReference type="CDD" id="cd13910">
    <property type="entry name" value="CuRO_3_MCO_like_4"/>
    <property type="match status" value="1"/>
</dbReference>
<feature type="domain" description="Plastocyanin-like" evidence="7">
    <location>
        <begin position="372"/>
        <end position="464"/>
    </location>
</feature>
<evidence type="ECO:0000256" key="3">
    <source>
        <dbReference type="ARBA" id="ARBA00023157"/>
    </source>
</evidence>
<evidence type="ECO:0000259" key="9">
    <source>
        <dbReference type="Pfam" id="PF07732"/>
    </source>
</evidence>
<evidence type="ECO:0000256" key="6">
    <source>
        <dbReference type="SAM" id="Phobius"/>
    </source>
</evidence>
<dbReference type="PANTHER" id="PTHR11709">
    <property type="entry name" value="MULTI-COPPER OXIDASE"/>
    <property type="match status" value="1"/>
</dbReference>
<comment type="similarity">
    <text evidence="1">Belongs to the multicopper oxidase family.</text>
</comment>
<dbReference type="InterPro" id="IPR011707">
    <property type="entry name" value="Cu-oxidase-like_N"/>
</dbReference>
<dbReference type="Pfam" id="PF00394">
    <property type="entry name" value="Cu-oxidase"/>
    <property type="match status" value="1"/>
</dbReference>
<evidence type="ECO:0000256" key="1">
    <source>
        <dbReference type="ARBA" id="ARBA00010609"/>
    </source>
</evidence>
<evidence type="ECO:0000313" key="11">
    <source>
        <dbReference type="Proteomes" id="UP001218218"/>
    </source>
</evidence>
<evidence type="ECO:0000256" key="2">
    <source>
        <dbReference type="ARBA" id="ARBA00023008"/>
    </source>
</evidence>